<dbReference type="EMBL" id="JAGMUV010000001">
    <property type="protein sequence ID" value="KAH7176283.1"/>
    <property type="molecule type" value="Genomic_DNA"/>
</dbReference>
<sequence length="128" mass="14806">MYGLYCIVLYCTVLYTHRQHLASPSPHPPYLMRRAPETTIGELVGCQENCGIIATRTEGHGRSLWSTMKRGLRLKGRRNWRRNPTKPTQNAGRMRYLPHDRIWERWLAGLGGAVSRAREADDCLRKED</sequence>
<gene>
    <name evidence="1" type="ORF">EDB81DRAFT_34471</name>
</gene>
<keyword evidence="2" id="KW-1185">Reference proteome</keyword>
<evidence type="ECO:0000313" key="1">
    <source>
        <dbReference type="EMBL" id="KAH7176283.1"/>
    </source>
</evidence>
<dbReference type="Proteomes" id="UP000738349">
    <property type="component" value="Unassembled WGS sequence"/>
</dbReference>
<organism evidence="1 2">
    <name type="scientific">Dactylonectria macrodidyma</name>
    <dbReference type="NCBI Taxonomy" id="307937"/>
    <lineage>
        <taxon>Eukaryota</taxon>
        <taxon>Fungi</taxon>
        <taxon>Dikarya</taxon>
        <taxon>Ascomycota</taxon>
        <taxon>Pezizomycotina</taxon>
        <taxon>Sordariomycetes</taxon>
        <taxon>Hypocreomycetidae</taxon>
        <taxon>Hypocreales</taxon>
        <taxon>Nectriaceae</taxon>
        <taxon>Dactylonectria</taxon>
    </lineage>
</organism>
<name>A0A9P9FSG4_9HYPO</name>
<accession>A0A9P9FSG4</accession>
<reference evidence="1" key="1">
    <citation type="journal article" date="2021" name="Nat. Commun.">
        <title>Genetic determinants of endophytism in the Arabidopsis root mycobiome.</title>
        <authorList>
            <person name="Mesny F."/>
            <person name="Miyauchi S."/>
            <person name="Thiergart T."/>
            <person name="Pickel B."/>
            <person name="Atanasova L."/>
            <person name="Karlsson M."/>
            <person name="Huettel B."/>
            <person name="Barry K.W."/>
            <person name="Haridas S."/>
            <person name="Chen C."/>
            <person name="Bauer D."/>
            <person name="Andreopoulos W."/>
            <person name="Pangilinan J."/>
            <person name="LaButti K."/>
            <person name="Riley R."/>
            <person name="Lipzen A."/>
            <person name="Clum A."/>
            <person name="Drula E."/>
            <person name="Henrissat B."/>
            <person name="Kohler A."/>
            <person name="Grigoriev I.V."/>
            <person name="Martin F.M."/>
            <person name="Hacquard S."/>
        </authorList>
    </citation>
    <scope>NUCLEOTIDE SEQUENCE</scope>
    <source>
        <strain evidence="1">MPI-CAGE-AT-0147</strain>
    </source>
</reference>
<protein>
    <submittedName>
        <fullName evidence="1">Uncharacterized protein</fullName>
    </submittedName>
</protein>
<dbReference type="AlphaFoldDB" id="A0A9P9FSG4"/>
<evidence type="ECO:0000313" key="2">
    <source>
        <dbReference type="Proteomes" id="UP000738349"/>
    </source>
</evidence>
<comment type="caution">
    <text evidence="1">The sequence shown here is derived from an EMBL/GenBank/DDBJ whole genome shotgun (WGS) entry which is preliminary data.</text>
</comment>
<proteinExistence type="predicted"/>